<dbReference type="Pfam" id="PF05368">
    <property type="entry name" value="NmrA"/>
    <property type="match status" value="1"/>
</dbReference>
<proteinExistence type="predicted"/>
<evidence type="ECO:0000313" key="3">
    <source>
        <dbReference type="Proteomes" id="UP000611640"/>
    </source>
</evidence>
<dbReference type="InterPro" id="IPR008030">
    <property type="entry name" value="NmrA-like"/>
</dbReference>
<gene>
    <name evidence="2" type="ORF">Athai_61360</name>
</gene>
<dbReference type="Gene3D" id="3.90.25.10">
    <property type="entry name" value="UDP-galactose 4-epimerase, domain 1"/>
    <property type="match status" value="1"/>
</dbReference>
<dbReference type="Proteomes" id="UP000611640">
    <property type="component" value="Chromosome"/>
</dbReference>
<protein>
    <submittedName>
        <fullName evidence="2">NAD(P)-dependent oxidoreductase</fullName>
    </submittedName>
</protein>
<reference evidence="2 3" key="1">
    <citation type="submission" date="2020-08" db="EMBL/GenBank/DDBJ databases">
        <title>Whole genome shotgun sequence of Actinocatenispora thailandica NBRC 105041.</title>
        <authorList>
            <person name="Komaki H."/>
            <person name="Tamura T."/>
        </authorList>
    </citation>
    <scope>NUCLEOTIDE SEQUENCE [LARGE SCALE GENOMIC DNA]</scope>
    <source>
        <strain evidence="2 3">NBRC 105041</strain>
    </source>
</reference>
<keyword evidence="3" id="KW-1185">Reference proteome</keyword>
<evidence type="ECO:0000313" key="2">
    <source>
        <dbReference type="EMBL" id="BCJ38633.1"/>
    </source>
</evidence>
<dbReference type="InterPro" id="IPR036291">
    <property type="entry name" value="NAD(P)-bd_dom_sf"/>
</dbReference>
<name>A0A7R7I118_9ACTN</name>
<dbReference type="Gene3D" id="3.40.50.720">
    <property type="entry name" value="NAD(P)-binding Rossmann-like Domain"/>
    <property type="match status" value="1"/>
</dbReference>
<evidence type="ECO:0000259" key="1">
    <source>
        <dbReference type="Pfam" id="PF05368"/>
    </source>
</evidence>
<dbReference type="KEGG" id="atl:Athai_61360"/>
<feature type="domain" description="NmrA-like" evidence="1">
    <location>
        <begin position="4"/>
        <end position="252"/>
    </location>
</feature>
<sequence length="295" mass="31561">MQLMTGGIGVAGSIVAREFARQGVPIRALVRDPVKGASLRELPGIEVVTGDMRVPGSLGAALDGVDRVLMISSPRGDMVDTQCRFIDAAKAAGVGHVVKLSGKESGTAFDPQAFRGTRWHLEIERYLEESGVAWTHLRPSQFMQTYLPGALTGVDAARAALVMPIGESRLSPVDIQDIAAVAVAMMAADGIEGRAYQMTGPEALTMTEITESISAATGRRYRYERVTADRKRALHAAEGFPPEVVDLLDEIYAGRRGSPESVVELSTHRAFGVEPTTFAEFARRHAADFAAPPAS</sequence>
<organism evidence="2 3">
    <name type="scientific">Actinocatenispora thailandica</name>
    <dbReference type="NCBI Taxonomy" id="227318"/>
    <lineage>
        <taxon>Bacteria</taxon>
        <taxon>Bacillati</taxon>
        <taxon>Actinomycetota</taxon>
        <taxon>Actinomycetes</taxon>
        <taxon>Micromonosporales</taxon>
        <taxon>Micromonosporaceae</taxon>
        <taxon>Actinocatenispora</taxon>
    </lineage>
</organism>
<dbReference type="PANTHER" id="PTHR43162:SF1">
    <property type="entry name" value="PRESTALK A DIFFERENTIATION PROTEIN A"/>
    <property type="match status" value="1"/>
</dbReference>
<dbReference type="PANTHER" id="PTHR43162">
    <property type="match status" value="1"/>
</dbReference>
<accession>A0A7R7I118</accession>
<dbReference type="InterPro" id="IPR051604">
    <property type="entry name" value="Ergot_Alk_Oxidoreductase"/>
</dbReference>
<dbReference type="EMBL" id="AP023355">
    <property type="protein sequence ID" value="BCJ38633.1"/>
    <property type="molecule type" value="Genomic_DNA"/>
</dbReference>
<dbReference type="AlphaFoldDB" id="A0A7R7I118"/>
<dbReference type="SUPFAM" id="SSF51735">
    <property type="entry name" value="NAD(P)-binding Rossmann-fold domains"/>
    <property type="match status" value="1"/>
</dbReference>
<dbReference type="RefSeq" id="WP_239157266.1">
    <property type="nucleotide sequence ID" value="NZ_AP023355.1"/>
</dbReference>